<gene>
    <name evidence="1" type="ORF">EV182_008109</name>
</gene>
<reference evidence="1" key="1">
    <citation type="submission" date="2022-06" db="EMBL/GenBank/DDBJ databases">
        <title>Phylogenomic reconstructions and comparative analyses of Kickxellomycotina fungi.</title>
        <authorList>
            <person name="Reynolds N.K."/>
            <person name="Stajich J.E."/>
            <person name="Barry K."/>
            <person name="Grigoriev I.V."/>
            <person name="Crous P."/>
            <person name="Smith M.E."/>
        </authorList>
    </citation>
    <scope>NUCLEOTIDE SEQUENCE</scope>
    <source>
        <strain evidence="1">RSA 2271</strain>
    </source>
</reference>
<dbReference type="EMBL" id="JAMZIH010004032">
    <property type="protein sequence ID" value="KAJ1676484.1"/>
    <property type="molecule type" value="Genomic_DNA"/>
</dbReference>
<protein>
    <submittedName>
        <fullName evidence="1">Uncharacterized protein</fullName>
    </submittedName>
</protein>
<accession>A0ACC1HIX4</accession>
<name>A0ACC1HIX4_9FUNG</name>
<sequence>MAPGNTCLATRHVVEDVGFEGTASSLIRFVHTSKNMNMFTTLPVASANDAAAPPSVTLAPTPSL</sequence>
<dbReference type="Proteomes" id="UP001145114">
    <property type="component" value="Unassembled WGS sequence"/>
</dbReference>
<keyword evidence="2" id="KW-1185">Reference proteome</keyword>
<evidence type="ECO:0000313" key="2">
    <source>
        <dbReference type="Proteomes" id="UP001145114"/>
    </source>
</evidence>
<proteinExistence type="predicted"/>
<evidence type="ECO:0000313" key="1">
    <source>
        <dbReference type="EMBL" id="KAJ1676484.1"/>
    </source>
</evidence>
<organism evidence="1 2">
    <name type="scientific">Spiromyces aspiralis</name>
    <dbReference type="NCBI Taxonomy" id="68401"/>
    <lineage>
        <taxon>Eukaryota</taxon>
        <taxon>Fungi</taxon>
        <taxon>Fungi incertae sedis</taxon>
        <taxon>Zoopagomycota</taxon>
        <taxon>Kickxellomycotina</taxon>
        <taxon>Kickxellomycetes</taxon>
        <taxon>Kickxellales</taxon>
        <taxon>Kickxellaceae</taxon>
        <taxon>Spiromyces</taxon>
    </lineage>
</organism>
<comment type="caution">
    <text evidence="1">The sequence shown here is derived from an EMBL/GenBank/DDBJ whole genome shotgun (WGS) entry which is preliminary data.</text>
</comment>
<feature type="non-terminal residue" evidence="1">
    <location>
        <position position="64"/>
    </location>
</feature>